<organism evidence="1 2">
    <name type="scientific">Pleurodeles waltl</name>
    <name type="common">Iberian ribbed newt</name>
    <dbReference type="NCBI Taxonomy" id="8319"/>
    <lineage>
        <taxon>Eukaryota</taxon>
        <taxon>Metazoa</taxon>
        <taxon>Chordata</taxon>
        <taxon>Craniata</taxon>
        <taxon>Vertebrata</taxon>
        <taxon>Euteleostomi</taxon>
        <taxon>Amphibia</taxon>
        <taxon>Batrachia</taxon>
        <taxon>Caudata</taxon>
        <taxon>Salamandroidea</taxon>
        <taxon>Salamandridae</taxon>
        <taxon>Pleurodelinae</taxon>
        <taxon>Pleurodeles</taxon>
    </lineage>
</organism>
<keyword evidence="2" id="KW-1185">Reference proteome</keyword>
<evidence type="ECO:0000313" key="1">
    <source>
        <dbReference type="EMBL" id="KAJ1160720.1"/>
    </source>
</evidence>
<comment type="caution">
    <text evidence="1">The sequence shown here is derived from an EMBL/GenBank/DDBJ whole genome shotgun (WGS) entry which is preliminary data.</text>
</comment>
<dbReference type="Proteomes" id="UP001066276">
    <property type="component" value="Chromosome 4_2"/>
</dbReference>
<sequence length="89" mass="9692">MISIYVGESVLHPVPCRCNLCRVQAQCSPLEEDSFLRDIDLTALTADDKTALEYDLTTEEVGQAIRALQSGKAIGPNGLPVELSKEKDT</sequence>
<protein>
    <submittedName>
        <fullName evidence="1">Uncharacterized protein</fullName>
    </submittedName>
</protein>
<proteinExistence type="predicted"/>
<dbReference type="EMBL" id="JANPWB010000008">
    <property type="protein sequence ID" value="KAJ1160720.1"/>
    <property type="molecule type" value="Genomic_DNA"/>
</dbReference>
<accession>A0AAV7SAC0</accession>
<dbReference type="AlphaFoldDB" id="A0AAV7SAC0"/>
<evidence type="ECO:0000313" key="2">
    <source>
        <dbReference type="Proteomes" id="UP001066276"/>
    </source>
</evidence>
<gene>
    <name evidence="1" type="ORF">NDU88_001213</name>
</gene>
<name>A0AAV7SAC0_PLEWA</name>
<reference evidence="1" key="1">
    <citation type="journal article" date="2022" name="bioRxiv">
        <title>Sequencing and chromosome-scale assembly of the giantPleurodeles waltlgenome.</title>
        <authorList>
            <person name="Brown T."/>
            <person name="Elewa A."/>
            <person name="Iarovenko S."/>
            <person name="Subramanian E."/>
            <person name="Araus A.J."/>
            <person name="Petzold A."/>
            <person name="Susuki M."/>
            <person name="Suzuki K.-i.T."/>
            <person name="Hayashi T."/>
            <person name="Toyoda A."/>
            <person name="Oliveira C."/>
            <person name="Osipova E."/>
            <person name="Leigh N.D."/>
            <person name="Simon A."/>
            <person name="Yun M.H."/>
        </authorList>
    </citation>
    <scope>NUCLEOTIDE SEQUENCE</scope>
    <source>
        <strain evidence="1">20211129_DDA</strain>
        <tissue evidence="1">Liver</tissue>
    </source>
</reference>